<dbReference type="AlphaFoldDB" id="A0A3S4JY46"/>
<organism evidence="1 2">
    <name type="scientific">Chromobacterium violaceum</name>
    <dbReference type="NCBI Taxonomy" id="536"/>
    <lineage>
        <taxon>Bacteria</taxon>
        <taxon>Pseudomonadati</taxon>
        <taxon>Pseudomonadota</taxon>
        <taxon>Betaproteobacteria</taxon>
        <taxon>Neisseriales</taxon>
        <taxon>Chromobacteriaceae</taxon>
        <taxon>Chromobacterium</taxon>
    </lineage>
</organism>
<evidence type="ECO:0000313" key="1">
    <source>
        <dbReference type="EMBL" id="VEB43340.1"/>
    </source>
</evidence>
<protein>
    <submittedName>
        <fullName evidence="1">Uncharacterized protein</fullName>
    </submittedName>
</protein>
<sequence length="54" mass="5543">MASADELAGLEREEGRAALDGVLVKPVIAGVLADVWMAARASKRAARPAARPGT</sequence>
<evidence type="ECO:0000313" key="2">
    <source>
        <dbReference type="Proteomes" id="UP000275777"/>
    </source>
</evidence>
<dbReference type="Proteomes" id="UP000275777">
    <property type="component" value="Chromosome"/>
</dbReference>
<accession>A0A3S4JY46</accession>
<gene>
    <name evidence="1" type="ORF">NCTC9695_03797</name>
</gene>
<reference evidence="1 2" key="1">
    <citation type="submission" date="2018-12" db="EMBL/GenBank/DDBJ databases">
        <authorList>
            <consortium name="Pathogen Informatics"/>
        </authorList>
    </citation>
    <scope>NUCLEOTIDE SEQUENCE [LARGE SCALE GENOMIC DNA]</scope>
    <source>
        <strain evidence="1 2">NCTC9695</strain>
    </source>
</reference>
<dbReference type="EMBL" id="LR134182">
    <property type="protein sequence ID" value="VEB43340.1"/>
    <property type="molecule type" value="Genomic_DNA"/>
</dbReference>
<name>A0A3S4JY46_CHRVL</name>
<proteinExistence type="predicted"/>